<organism evidence="2 3">
    <name type="scientific">Linnemannia elongata AG-77</name>
    <dbReference type="NCBI Taxonomy" id="1314771"/>
    <lineage>
        <taxon>Eukaryota</taxon>
        <taxon>Fungi</taxon>
        <taxon>Fungi incertae sedis</taxon>
        <taxon>Mucoromycota</taxon>
        <taxon>Mortierellomycotina</taxon>
        <taxon>Mortierellomycetes</taxon>
        <taxon>Mortierellales</taxon>
        <taxon>Mortierellaceae</taxon>
        <taxon>Linnemannia</taxon>
    </lineage>
</organism>
<proteinExistence type="predicted"/>
<dbReference type="Proteomes" id="UP000078512">
    <property type="component" value="Unassembled WGS sequence"/>
</dbReference>
<evidence type="ECO:0000313" key="3">
    <source>
        <dbReference type="Proteomes" id="UP000078512"/>
    </source>
</evidence>
<dbReference type="EMBL" id="KV442087">
    <property type="protein sequence ID" value="OAQ24825.1"/>
    <property type="molecule type" value="Genomic_DNA"/>
</dbReference>
<sequence>MKRGSEKERRKEEECCVSESLMSVVPSAQRNEHQRVWRESHNGCVCWGWMLIKVEYVFVRCFLLLASLLSDVALVVVVVVVKRTKDGKLLLWVIGDKQ</sequence>
<keyword evidence="1" id="KW-0472">Membrane</keyword>
<evidence type="ECO:0008006" key="4">
    <source>
        <dbReference type="Google" id="ProtNLM"/>
    </source>
</evidence>
<dbReference type="AlphaFoldDB" id="A0A197JI52"/>
<protein>
    <recommendedName>
        <fullName evidence="4">Transmembrane protein</fullName>
    </recommendedName>
</protein>
<keyword evidence="1" id="KW-1133">Transmembrane helix</keyword>
<gene>
    <name evidence="2" type="ORF">K457DRAFT_802376</name>
</gene>
<accession>A0A197JI52</accession>
<evidence type="ECO:0000313" key="2">
    <source>
        <dbReference type="EMBL" id="OAQ24825.1"/>
    </source>
</evidence>
<reference evidence="2 3" key="1">
    <citation type="submission" date="2016-05" db="EMBL/GenBank/DDBJ databases">
        <title>Genome sequencing reveals origins of a unique bacterial endosymbiosis in the earliest lineages of terrestrial Fungi.</title>
        <authorList>
            <consortium name="DOE Joint Genome Institute"/>
            <person name="Uehling J."/>
            <person name="Gryganskyi A."/>
            <person name="Hameed K."/>
            <person name="Tschaplinski T."/>
            <person name="Misztal P."/>
            <person name="Wu S."/>
            <person name="Desiro A."/>
            <person name="Vande Pol N."/>
            <person name="Du Z.-Y."/>
            <person name="Zienkiewicz A."/>
            <person name="Zienkiewicz K."/>
            <person name="Morin E."/>
            <person name="Tisserant E."/>
            <person name="Splivallo R."/>
            <person name="Hainaut M."/>
            <person name="Henrissat B."/>
            <person name="Ohm R."/>
            <person name="Kuo A."/>
            <person name="Yan J."/>
            <person name="Lipzen A."/>
            <person name="Nolan M."/>
            <person name="Labutti K."/>
            <person name="Barry K."/>
            <person name="Goldstein A."/>
            <person name="Labbe J."/>
            <person name="Schadt C."/>
            <person name="Tuskan G."/>
            <person name="Grigoriev I."/>
            <person name="Martin F."/>
            <person name="Vilgalys R."/>
            <person name="Bonito G."/>
        </authorList>
    </citation>
    <scope>NUCLEOTIDE SEQUENCE [LARGE SCALE GENOMIC DNA]</scope>
    <source>
        <strain evidence="2 3">AG-77</strain>
    </source>
</reference>
<keyword evidence="1" id="KW-0812">Transmembrane</keyword>
<feature type="transmembrane region" description="Helical" evidence="1">
    <location>
        <begin position="57"/>
        <end position="81"/>
    </location>
</feature>
<keyword evidence="3" id="KW-1185">Reference proteome</keyword>
<name>A0A197JI52_9FUNG</name>
<evidence type="ECO:0000256" key="1">
    <source>
        <dbReference type="SAM" id="Phobius"/>
    </source>
</evidence>